<protein>
    <submittedName>
        <fullName evidence="2">Uncharacterized protein</fullName>
    </submittedName>
</protein>
<evidence type="ECO:0000313" key="2">
    <source>
        <dbReference type="EMBL" id="EKZ1925830.1"/>
    </source>
</evidence>
<feature type="region of interest" description="Disordered" evidence="1">
    <location>
        <begin position="1"/>
        <end position="113"/>
    </location>
</feature>
<name>A0AAI9CIN9_STEMA</name>
<accession>A0AAI9CIN9</accession>
<dbReference type="EMBL" id="ABLTIR010000010">
    <property type="protein sequence ID" value="EKZ1925830.1"/>
    <property type="molecule type" value="Genomic_DNA"/>
</dbReference>
<feature type="compositionally biased region" description="Low complexity" evidence="1">
    <location>
        <begin position="25"/>
        <end position="100"/>
    </location>
</feature>
<organism evidence="2 3">
    <name type="scientific">Stenotrophomonas maltophilia</name>
    <name type="common">Pseudomonas maltophilia</name>
    <name type="synonym">Xanthomonas maltophilia</name>
    <dbReference type="NCBI Taxonomy" id="40324"/>
    <lineage>
        <taxon>Bacteria</taxon>
        <taxon>Pseudomonadati</taxon>
        <taxon>Pseudomonadota</taxon>
        <taxon>Gammaproteobacteria</taxon>
        <taxon>Lysobacterales</taxon>
        <taxon>Lysobacteraceae</taxon>
        <taxon>Stenotrophomonas</taxon>
        <taxon>Stenotrophomonas maltophilia group</taxon>
    </lineage>
</organism>
<gene>
    <name evidence="2" type="ORF">REH87_000807</name>
</gene>
<reference evidence="2" key="1">
    <citation type="submission" date="2023-08" db="EMBL/GenBank/DDBJ databases">
        <authorList>
            <consortium name="Clinical and Environmental Microbiology Branch: Whole genome sequencing antimicrobial resistance pathogens in the healthcare setting"/>
        </authorList>
    </citation>
    <scope>NUCLEOTIDE SEQUENCE</scope>
    <source>
        <strain evidence="2">2023CJ-00293</strain>
    </source>
</reference>
<sequence>MQQPDNAGQHSLAANELEMTEGERAALASADGAAPGDAAAATGTTDASAAATATGTATPPAEGSAAPAAGAPADGAAQPDAAAAAAAAVAADGTAHAPPATSEPPPATPFVPTYAADERDYGKEIGEINGKLQALKEKYKAGDVEDEVYEQQYEDLRDERGRVERAQDIAALQQQLSQQNADQSWAYLQRQFLSRPENAAIAASPIRFAAWEQAMQSVVNEAAAAGRQLTDWDILAGARDLLAAEGLLQASAAATAPPVAPPPTKPDRSAPLGDVPATLSTVPAAADPTSRSTADAAAGMDNIEDIESFLAGKSESERDRILRDVPGSFVADN</sequence>
<evidence type="ECO:0000313" key="3">
    <source>
        <dbReference type="Proteomes" id="UP001225498"/>
    </source>
</evidence>
<proteinExistence type="predicted"/>
<dbReference type="AlphaFoldDB" id="A0AAI9CIN9"/>
<dbReference type="Proteomes" id="UP001225498">
    <property type="component" value="Unassembled WGS sequence"/>
</dbReference>
<comment type="caution">
    <text evidence="2">The sequence shown here is derived from an EMBL/GenBank/DDBJ whole genome shotgun (WGS) entry which is preliminary data.</text>
</comment>
<dbReference type="RefSeq" id="WP_099491318.1">
    <property type="nucleotide sequence ID" value="NZ_JAOCKA010000029.1"/>
</dbReference>
<feature type="region of interest" description="Disordered" evidence="1">
    <location>
        <begin position="254"/>
        <end position="299"/>
    </location>
</feature>
<evidence type="ECO:0000256" key="1">
    <source>
        <dbReference type="SAM" id="MobiDB-lite"/>
    </source>
</evidence>